<accession>A0A3N4HQ83</accession>
<evidence type="ECO:0000256" key="1">
    <source>
        <dbReference type="SAM" id="MobiDB-lite"/>
    </source>
</evidence>
<feature type="region of interest" description="Disordered" evidence="1">
    <location>
        <begin position="98"/>
        <end position="122"/>
    </location>
</feature>
<reference evidence="2 3" key="1">
    <citation type="journal article" date="2018" name="Nat. Ecol. Evol.">
        <title>Pezizomycetes genomes reveal the molecular basis of ectomycorrhizal truffle lifestyle.</title>
        <authorList>
            <person name="Murat C."/>
            <person name="Payen T."/>
            <person name="Noel B."/>
            <person name="Kuo A."/>
            <person name="Morin E."/>
            <person name="Chen J."/>
            <person name="Kohler A."/>
            <person name="Krizsan K."/>
            <person name="Balestrini R."/>
            <person name="Da Silva C."/>
            <person name="Montanini B."/>
            <person name="Hainaut M."/>
            <person name="Levati E."/>
            <person name="Barry K.W."/>
            <person name="Belfiori B."/>
            <person name="Cichocki N."/>
            <person name="Clum A."/>
            <person name="Dockter R.B."/>
            <person name="Fauchery L."/>
            <person name="Guy J."/>
            <person name="Iotti M."/>
            <person name="Le Tacon F."/>
            <person name="Lindquist E.A."/>
            <person name="Lipzen A."/>
            <person name="Malagnac F."/>
            <person name="Mello A."/>
            <person name="Molinier V."/>
            <person name="Miyauchi S."/>
            <person name="Poulain J."/>
            <person name="Riccioni C."/>
            <person name="Rubini A."/>
            <person name="Sitrit Y."/>
            <person name="Splivallo R."/>
            <person name="Traeger S."/>
            <person name="Wang M."/>
            <person name="Zifcakova L."/>
            <person name="Wipf D."/>
            <person name="Zambonelli A."/>
            <person name="Paolocci F."/>
            <person name="Nowrousian M."/>
            <person name="Ottonello S."/>
            <person name="Baldrian P."/>
            <person name="Spatafora J.W."/>
            <person name="Henrissat B."/>
            <person name="Nagy L.G."/>
            <person name="Aury J.M."/>
            <person name="Wincker P."/>
            <person name="Grigoriev I.V."/>
            <person name="Bonfante P."/>
            <person name="Martin F.M."/>
        </authorList>
    </citation>
    <scope>NUCLEOTIDE SEQUENCE [LARGE SCALE GENOMIC DNA]</scope>
    <source>
        <strain evidence="2 3">RN42</strain>
    </source>
</reference>
<name>A0A3N4HQ83_ASCIM</name>
<dbReference type="Proteomes" id="UP000275078">
    <property type="component" value="Unassembled WGS sequence"/>
</dbReference>
<dbReference type="EMBL" id="ML119897">
    <property type="protein sequence ID" value="RPA71824.1"/>
    <property type="molecule type" value="Genomic_DNA"/>
</dbReference>
<organism evidence="2 3">
    <name type="scientific">Ascobolus immersus RN42</name>
    <dbReference type="NCBI Taxonomy" id="1160509"/>
    <lineage>
        <taxon>Eukaryota</taxon>
        <taxon>Fungi</taxon>
        <taxon>Dikarya</taxon>
        <taxon>Ascomycota</taxon>
        <taxon>Pezizomycotina</taxon>
        <taxon>Pezizomycetes</taxon>
        <taxon>Pezizales</taxon>
        <taxon>Ascobolaceae</taxon>
        <taxon>Ascobolus</taxon>
    </lineage>
</organism>
<gene>
    <name evidence="2" type="ORF">BJ508DRAFT_85011</name>
</gene>
<feature type="compositionally biased region" description="Pro residues" evidence="1">
    <location>
        <begin position="108"/>
        <end position="119"/>
    </location>
</feature>
<sequence length="219" mass="25117">MDIALRCDESDVVVPGCSRTPCSCSSQEASLCCHTLARGPRSSTPQGHVPPHYTMAHAPHKNWRDLTQDEYFERQVLAEPDPARKREMREGQVETLRLRAENEKKFGPTPPPPPPPPADPNQHRIQILEAKEKRATDPRVRNNIRGVIRDYQNGALDLNKRRDPYHCAMYWDGVLMRGWASVDDDYFAEEPYRWRVAVPGGKLWIEDVRSTSFPISRFS</sequence>
<dbReference type="AlphaFoldDB" id="A0A3N4HQ83"/>
<keyword evidence="3" id="KW-1185">Reference proteome</keyword>
<protein>
    <submittedName>
        <fullName evidence="2">Uncharacterized protein</fullName>
    </submittedName>
</protein>
<evidence type="ECO:0000313" key="2">
    <source>
        <dbReference type="EMBL" id="RPA71824.1"/>
    </source>
</evidence>
<proteinExistence type="predicted"/>
<evidence type="ECO:0000313" key="3">
    <source>
        <dbReference type="Proteomes" id="UP000275078"/>
    </source>
</evidence>